<dbReference type="Gene3D" id="1.10.287.470">
    <property type="entry name" value="Helix hairpin bin"/>
    <property type="match status" value="1"/>
</dbReference>
<dbReference type="PROSITE" id="PS51257">
    <property type="entry name" value="PROKAR_LIPOPROTEIN"/>
    <property type="match status" value="1"/>
</dbReference>
<evidence type="ECO:0000256" key="1">
    <source>
        <dbReference type="ARBA" id="ARBA00022448"/>
    </source>
</evidence>
<name>A0ABX5XW34_9BACT</name>
<evidence type="ECO:0000256" key="2">
    <source>
        <dbReference type="SAM" id="Coils"/>
    </source>
</evidence>
<feature type="coiled-coil region" evidence="2">
    <location>
        <begin position="199"/>
        <end position="226"/>
    </location>
</feature>
<proteinExistence type="predicted"/>
<dbReference type="EMBL" id="CP036432">
    <property type="protein sequence ID" value="QDV84871.1"/>
    <property type="molecule type" value="Genomic_DNA"/>
</dbReference>
<dbReference type="InterPro" id="IPR051909">
    <property type="entry name" value="MFP_Cation_Efflux"/>
</dbReference>
<accession>A0ABX5XW34</accession>
<dbReference type="Gene3D" id="2.40.30.170">
    <property type="match status" value="1"/>
</dbReference>
<dbReference type="PANTHER" id="PTHR30097:SF4">
    <property type="entry name" value="SLR6042 PROTEIN"/>
    <property type="match status" value="1"/>
</dbReference>
<organism evidence="3 4">
    <name type="scientific">Stieleria magnilauensis</name>
    <dbReference type="NCBI Taxonomy" id="2527963"/>
    <lineage>
        <taxon>Bacteria</taxon>
        <taxon>Pseudomonadati</taxon>
        <taxon>Planctomycetota</taxon>
        <taxon>Planctomycetia</taxon>
        <taxon>Pirellulales</taxon>
        <taxon>Pirellulaceae</taxon>
        <taxon>Stieleria</taxon>
    </lineage>
</organism>
<dbReference type="PANTHER" id="PTHR30097">
    <property type="entry name" value="CATION EFFLUX SYSTEM PROTEIN CUSB"/>
    <property type="match status" value="1"/>
</dbReference>
<dbReference type="SUPFAM" id="SSF111369">
    <property type="entry name" value="HlyD-like secretion proteins"/>
    <property type="match status" value="1"/>
</dbReference>
<keyword evidence="1" id="KW-0813">Transport</keyword>
<sequence>MTQPRRLGDTVRFAAGGVMIVSLMGLGCTKTSEKSKAESIQPAKVEKLPVETDLSRITLTEDAERRLGITTASVVERAVSRRRTFGGQATVPAGKSILVSTPIAGVVAQTDASGIPTPGTDVKAGQALLSLMPLLSVERDVPTPAEQVQLAGTRANLMAAQTVAAGDVERGMAEVEAAKIALDRAKQLFADRAGARRGVDDAEATLNIAQSTLDAAKERNAQLTKLLGMLDVPSSEEEPTPLSITTPIGGLVNQMNVSVGQTVAAGATLFEVVNFDTLWIRVPVFVDLLSAVQTSEPARLVSLSGDDLSAVPAIPVAAPPTADATSSSADLYYQVDNRELGLRPGQRIGVEVPMSASEQSLIVPVGSILYDIYGNTWVYARTGDRQYERRRVALRFVDGEDAVLRSGPAIGTPVVVDGAAELFGTEFGAGK</sequence>
<evidence type="ECO:0000313" key="4">
    <source>
        <dbReference type="Proteomes" id="UP000318081"/>
    </source>
</evidence>
<keyword evidence="4" id="KW-1185">Reference proteome</keyword>
<dbReference type="Gene3D" id="2.40.420.20">
    <property type="match status" value="1"/>
</dbReference>
<reference evidence="3 4" key="1">
    <citation type="submission" date="2019-02" db="EMBL/GenBank/DDBJ databases">
        <title>Deep-cultivation of Planctomycetes and their phenomic and genomic characterization uncovers novel biology.</title>
        <authorList>
            <person name="Wiegand S."/>
            <person name="Jogler M."/>
            <person name="Boedeker C."/>
            <person name="Pinto D."/>
            <person name="Vollmers J."/>
            <person name="Rivas-Marin E."/>
            <person name="Kohn T."/>
            <person name="Peeters S.H."/>
            <person name="Heuer A."/>
            <person name="Rast P."/>
            <person name="Oberbeckmann S."/>
            <person name="Bunk B."/>
            <person name="Jeske O."/>
            <person name="Meyerdierks A."/>
            <person name="Storesund J.E."/>
            <person name="Kallscheuer N."/>
            <person name="Luecker S."/>
            <person name="Lage O.M."/>
            <person name="Pohl T."/>
            <person name="Merkel B.J."/>
            <person name="Hornburger P."/>
            <person name="Mueller R.-W."/>
            <person name="Bruemmer F."/>
            <person name="Labrenz M."/>
            <person name="Spormann A.M."/>
            <person name="Op den Camp H."/>
            <person name="Overmann J."/>
            <person name="Amann R."/>
            <person name="Jetten M.S.M."/>
            <person name="Mascher T."/>
            <person name="Medema M.H."/>
            <person name="Devos D.P."/>
            <person name="Kaster A.-K."/>
            <person name="Ovreas L."/>
            <person name="Rohde M."/>
            <person name="Galperin M.Y."/>
            <person name="Jogler C."/>
        </authorList>
    </citation>
    <scope>NUCLEOTIDE SEQUENCE [LARGE SCALE GENOMIC DNA]</scope>
    <source>
        <strain evidence="3 4">TBK1r</strain>
    </source>
</reference>
<evidence type="ECO:0000313" key="3">
    <source>
        <dbReference type="EMBL" id="QDV84871.1"/>
    </source>
</evidence>
<keyword evidence="2" id="KW-0175">Coiled coil</keyword>
<gene>
    <name evidence="3" type="primary">mdtE</name>
    <name evidence="3" type="ORF">TBK1r_38230</name>
</gene>
<protein>
    <submittedName>
        <fullName evidence="3">Multidrug resistance protein MdtE</fullName>
    </submittedName>
</protein>
<dbReference type="Gene3D" id="2.40.50.100">
    <property type="match status" value="1"/>
</dbReference>
<dbReference type="Proteomes" id="UP000318081">
    <property type="component" value="Chromosome"/>
</dbReference>
<dbReference type="RefSeq" id="WP_145213729.1">
    <property type="nucleotide sequence ID" value="NZ_CP036432.1"/>
</dbReference>